<accession>A0ABV7HX30</accession>
<dbReference type="InterPro" id="IPR058627">
    <property type="entry name" value="MdtA-like_C"/>
</dbReference>
<dbReference type="Proteomes" id="UP001595548">
    <property type="component" value="Unassembled WGS sequence"/>
</dbReference>
<comment type="similarity">
    <text evidence="2">Belongs to the membrane fusion protein (MFP) (TC 8.A.1) family.</text>
</comment>
<evidence type="ECO:0000256" key="5">
    <source>
        <dbReference type="SAM" id="SignalP"/>
    </source>
</evidence>
<evidence type="ECO:0000256" key="1">
    <source>
        <dbReference type="ARBA" id="ARBA00004196"/>
    </source>
</evidence>
<protein>
    <submittedName>
        <fullName evidence="9">Efflux RND transporter periplasmic adaptor subunit</fullName>
    </submittedName>
</protein>
<evidence type="ECO:0000256" key="4">
    <source>
        <dbReference type="SAM" id="Coils"/>
    </source>
</evidence>
<comment type="subcellular location">
    <subcellularLocation>
        <location evidence="1">Cell envelope</location>
    </subcellularLocation>
</comment>
<dbReference type="Pfam" id="PF25954">
    <property type="entry name" value="Beta-barrel_RND_2"/>
    <property type="match status" value="1"/>
</dbReference>
<dbReference type="RefSeq" id="WP_382416946.1">
    <property type="nucleotide sequence ID" value="NZ_AP031500.1"/>
</dbReference>
<evidence type="ECO:0000313" key="10">
    <source>
        <dbReference type="Proteomes" id="UP001595548"/>
    </source>
</evidence>
<dbReference type="PANTHER" id="PTHR30469">
    <property type="entry name" value="MULTIDRUG RESISTANCE PROTEIN MDTA"/>
    <property type="match status" value="1"/>
</dbReference>
<feature type="domain" description="CusB-like beta-barrel" evidence="7">
    <location>
        <begin position="204"/>
        <end position="276"/>
    </location>
</feature>
<dbReference type="InterPro" id="IPR058792">
    <property type="entry name" value="Beta-barrel_RND_2"/>
</dbReference>
<feature type="domain" description="Multidrug resistance protein MdtA-like barrel-sandwich hybrid" evidence="6">
    <location>
        <begin position="60"/>
        <end position="193"/>
    </location>
</feature>
<name>A0ABV7HX30_9GAMM</name>
<dbReference type="NCBIfam" id="TIGR01730">
    <property type="entry name" value="RND_mfp"/>
    <property type="match status" value="1"/>
</dbReference>
<keyword evidence="4" id="KW-0175">Coiled coil</keyword>
<proteinExistence type="inferred from homology"/>
<comment type="caution">
    <text evidence="9">The sequence shown here is derived from an EMBL/GenBank/DDBJ whole genome shotgun (WGS) entry which is preliminary data.</text>
</comment>
<evidence type="ECO:0000259" key="7">
    <source>
        <dbReference type="Pfam" id="PF25954"/>
    </source>
</evidence>
<feature type="signal peptide" evidence="5">
    <location>
        <begin position="1"/>
        <end position="28"/>
    </location>
</feature>
<evidence type="ECO:0000259" key="6">
    <source>
        <dbReference type="Pfam" id="PF25917"/>
    </source>
</evidence>
<reference evidence="10" key="1">
    <citation type="journal article" date="2019" name="Int. J. Syst. Evol. Microbiol.">
        <title>The Global Catalogue of Microorganisms (GCM) 10K type strain sequencing project: providing services to taxonomists for standard genome sequencing and annotation.</title>
        <authorList>
            <consortium name="The Broad Institute Genomics Platform"/>
            <consortium name="The Broad Institute Genome Sequencing Center for Infectious Disease"/>
            <person name="Wu L."/>
            <person name="Ma J."/>
        </authorList>
    </citation>
    <scope>NUCLEOTIDE SEQUENCE [LARGE SCALE GENOMIC DNA]</scope>
    <source>
        <strain evidence="10">KCTC 52141</strain>
    </source>
</reference>
<dbReference type="EMBL" id="JBHRTL010000008">
    <property type="protein sequence ID" value="MFC3155936.1"/>
    <property type="molecule type" value="Genomic_DNA"/>
</dbReference>
<feature type="chain" id="PRO_5045730479" evidence="5">
    <location>
        <begin position="29"/>
        <end position="365"/>
    </location>
</feature>
<dbReference type="Gene3D" id="2.40.30.170">
    <property type="match status" value="1"/>
</dbReference>
<keyword evidence="5" id="KW-0732">Signal</keyword>
<gene>
    <name evidence="9" type="ORF">ACFOEB_12045</name>
</gene>
<evidence type="ECO:0000256" key="3">
    <source>
        <dbReference type="ARBA" id="ARBA00022448"/>
    </source>
</evidence>
<keyword evidence="10" id="KW-1185">Reference proteome</keyword>
<dbReference type="Gene3D" id="2.40.420.20">
    <property type="match status" value="1"/>
</dbReference>
<dbReference type="Pfam" id="PF25917">
    <property type="entry name" value="BSH_RND"/>
    <property type="match status" value="1"/>
</dbReference>
<feature type="domain" description="Multidrug resistance protein MdtA-like C-terminal permuted SH3" evidence="8">
    <location>
        <begin position="284"/>
        <end position="346"/>
    </location>
</feature>
<keyword evidence="3" id="KW-0813">Transport</keyword>
<sequence>MFIQRAVRWLRVFSVLAVVTFTAAFARAQVTVEAVIVQPEAVVEPIPLTGSVSALQLSSLSAEVSGVVKRADVYAGDHVAAGEPLLQLDSELTRLALDGAEAHVARAQAQEAEAQRLLAEAQDLVREHNIAATEVGARQAALASARADRQVAEADRALTQARLKKHSLTAPFAGTVSVKHTDVGEWVEPGAALLELVSTEQLRVDFQVPQRYFHRINEQTRVVMTLDSAPNETFTAVNLRKVPLSRPGARTFLLRASLPADVPQSIPGMAVSATLNLDAGRRSVTVPRDALLRYPDGRTVVWVAESDSFGEEVAVSEVQVTPGVAFAGRVEITQGLSGGQVVVTRGNEALQQGQRVQLRRSNQSN</sequence>
<dbReference type="PANTHER" id="PTHR30469:SF15">
    <property type="entry name" value="HLYD FAMILY OF SECRETION PROTEINS"/>
    <property type="match status" value="1"/>
</dbReference>
<dbReference type="SUPFAM" id="SSF111369">
    <property type="entry name" value="HlyD-like secretion proteins"/>
    <property type="match status" value="1"/>
</dbReference>
<evidence type="ECO:0000313" key="9">
    <source>
        <dbReference type="EMBL" id="MFC3155936.1"/>
    </source>
</evidence>
<dbReference type="InterPro" id="IPR058625">
    <property type="entry name" value="MdtA-like_BSH"/>
</dbReference>
<feature type="coiled-coil region" evidence="4">
    <location>
        <begin position="97"/>
        <end position="127"/>
    </location>
</feature>
<dbReference type="Gene3D" id="2.40.50.100">
    <property type="match status" value="1"/>
</dbReference>
<dbReference type="InterPro" id="IPR006143">
    <property type="entry name" value="RND_pump_MFP"/>
</dbReference>
<evidence type="ECO:0000259" key="8">
    <source>
        <dbReference type="Pfam" id="PF25967"/>
    </source>
</evidence>
<organism evidence="9 10">
    <name type="scientific">Gilvimarinus japonicus</name>
    <dbReference type="NCBI Taxonomy" id="1796469"/>
    <lineage>
        <taxon>Bacteria</taxon>
        <taxon>Pseudomonadati</taxon>
        <taxon>Pseudomonadota</taxon>
        <taxon>Gammaproteobacteria</taxon>
        <taxon>Cellvibrionales</taxon>
        <taxon>Cellvibrionaceae</taxon>
        <taxon>Gilvimarinus</taxon>
    </lineage>
</organism>
<evidence type="ECO:0000256" key="2">
    <source>
        <dbReference type="ARBA" id="ARBA00009477"/>
    </source>
</evidence>
<dbReference type="Pfam" id="PF25967">
    <property type="entry name" value="RND-MFP_C"/>
    <property type="match status" value="1"/>
</dbReference>
<dbReference type="Gene3D" id="1.10.287.470">
    <property type="entry name" value="Helix hairpin bin"/>
    <property type="match status" value="1"/>
</dbReference>